<name>A0A4Z0ACS7_9AGAM</name>
<keyword evidence="1" id="KW-0812">Transmembrane</keyword>
<evidence type="ECO:0000313" key="3">
    <source>
        <dbReference type="EMBL" id="TFY83558.1"/>
    </source>
</evidence>
<keyword evidence="1" id="KW-1133">Transmembrane helix</keyword>
<dbReference type="PANTHER" id="PTHR33741:SF5">
    <property type="entry name" value="TRANSMEMBRANE PROTEIN DDB_G0269096-RELATED"/>
    <property type="match status" value="1"/>
</dbReference>
<organism evidence="3 4">
    <name type="scientific">Hericium alpestre</name>
    <dbReference type="NCBI Taxonomy" id="135208"/>
    <lineage>
        <taxon>Eukaryota</taxon>
        <taxon>Fungi</taxon>
        <taxon>Dikarya</taxon>
        <taxon>Basidiomycota</taxon>
        <taxon>Agaricomycotina</taxon>
        <taxon>Agaricomycetes</taxon>
        <taxon>Russulales</taxon>
        <taxon>Hericiaceae</taxon>
        <taxon>Hericium</taxon>
    </lineage>
</organism>
<dbReference type="Gene3D" id="3.40.50.720">
    <property type="entry name" value="NAD(P)-binding Rossmann-like Domain"/>
    <property type="match status" value="1"/>
</dbReference>
<feature type="transmembrane region" description="Helical" evidence="1">
    <location>
        <begin position="47"/>
        <end position="67"/>
    </location>
</feature>
<dbReference type="SUPFAM" id="SSF51735">
    <property type="entry name" value="NAD(P)-binding Rossmann-fold domains"/>
    <property type="match status" value="1"/>
</dbReference>
<dbReference type="PANTHER" id="PTHR33741">
    <property type="entry name" value="TRANSMEMBRANE PROTEIN DDB_G0269096-RELATED"/>
    <property type="match status" value="1"/>
</dbReference>
<comment type="caution">
    <text evidence="3">The sequence shown here is derived from an EMBL/GenBank/DDBJ whole genome shotgun (WGS) entry which is preliminary data.</text>
</comment>
<feature type="domain" description="HPP transmembrane region" evidence="2">
    <location>
        <begin position="45"/>
        <end position="106"/>
    </location>
</feature>
<proteinExistence type="predicted"/>
<dbReference type="Pfam" id="PF04982">
    <property type="entry name" value="TM_HPP"/>
    <property type="match status" value="1"/>
</dbReference>
<reference evidence="3 4" key="1">
    <citation type="submission" date="2019-02" db="EMBL/GenBank/DDBJ databases">
        <title>Genome sequencing of the rare red list fungi Hericium alpestre (H. flagellum).</title>
        <authorList>
            <person name="Buettner E."/>
            <person name="Kellner H."/>
        </authorList>
    </citation>
    <scope>NUCLEOTIDE SEQUENCE [LARGE SCALE GENOMIC DNA]</scope>
    <source>
        <strain evidence="3 4">DSM 108284</strain>
    </source>
</reference>
<dbReference type="AlphaFoldDB" id="A0A4Z0ACS7"/>
<gene>
    <name evidence="3" type="ORF">EWM64_g465</name>
</gene>
<dbReference type="OrthoDB" id="2016548at2759"/>
<dbReference type="Proteomes" id="UP000298061">
    <property type="component" value="Unassembled WGS sequence"/>
</dbReference>
<sequence>MKSPIQCYEETHEWVNRPRPNILRHLPYWLSWWLGYRRTIPPRPSQYVVWIWSWIGAFCSLSVIMTVFGQAQYFIDRHVPLLVASYGASAVLIYGAHRSAPRAAPRARRWAPVWPFDTDAWTARIPGTGEEKIGWTAARDVVKALIKLIEVPRGEWPEEVYVSGEQATWHQAMRWVEDLHGQKFKSVTYTSPASVYRDIVDYHDDPENVGKLLLAYMDEWNFSGASATPTDIVEEQRRKFFPDIHFHSVKEIMEIGEREGHI</sequence>
<feature type="transmembrane region" description="Helical" evidence="1">
    <location>
        <begin position="79"/>
        <end position="96"/>
    </location>
</feature>
<dbReference type="EMBL" id="SFCI01000022">
    <property type="protein sequence ID" value="TFY83558.1"/>
    <property type="molecule type" value="Genomic_DNA"/>
</dbReference>
<dbReference type="InterPro" id="IPR007065">
    <property type="entry name" value="HPP"/>
</dbReference>
<evidence type="ECO:0000313" key="4">
    <source>
        <dbReference type="Proteomes" id="UP000298061"/>
    </source>
</evidence>
<dbReference type="InterPro" id="IPR036291">
    <property type="entry name" value="NAD(P)-bd_dom_sf"/>
</dbReference>
<accession>A0A4Z0ACS7</accession>
<dbReference type="InterPro" id="IPR058581">
    <property type="entry name" value="TM_HPP"/>
</dbReference>
<keyword evidence="4" id="KW-1185">Reference proteome</keyword>
<keyword evidence="1" id="KW-0472">Membrane</keyword>
<protein>
    <recommendedName>
        <fullName evidence="2">HPP transmembrane region domain-containing protein</fullName>
    </recommendedName>
</protein>
<evidence type="ECO:0000259" key="2">
    <source>
        <dbReference type="Pfam" id="PF04982"/>
    </source>
</evidence>
<evidence type="ECO:0000256" key="1">
    <source>
        <dbReference type="SAM" id="Phobius"/>
    </source>
</evidence>